<evidence type="ECO:0000313" key="2">
    <source>
        <dbReference type="Proteomes" id="UP001595665"/>
    </source>
</evidence>
<protein>
    <submittedName>
        <fullName evidence="1">Uncharacterized protein</fullName>
    </submittedName>
</protein>
<name>A0ABV7PJY7_9BURK</name>
<gene>
    <name evidence="1" type="ORF">ACFOPH_08945</name>
</gene>
<dbReference type="RefSeq" id="WP_379734840.1">
    <property type="nucleotide sequence ID" value="NZ_JBHRVV010000001.1"/>
</dbReference>
<dbReference type="EMBL" id="JBHRVV010000001">
    <property type="protein sequence ID" value="MFC3458373.1"/>
    <property type="molecule type" value="Genomic_DNA"/>
</dbReference>
<organism evidence="1 2">
    <name type="scientific">Massilia haematophila</name>
    <dbReference type="NCBI Taxonomy" id="457923"/>
    <lineage>
        <taxon>Bacteria</taxon>
        <taxon>Pseudomonadati</taxon>
        <taxon>Pseudomonadota</taxon>
        <taxon>Betaproteobacteria</taxon>
        <taxon>Burkholderiales</taxon>
        <taxon>Oxalobacteraceae</taxon>
        <taxon>Telluria group</taxon>
        <taxon>Massilia</taxon>
    </lineage>
</organism>
<accession>A0ABV7PJY7</accession>
<evidence type="ECO:0000313" key="1">
    <source>
        <dbReference type="EMBL" id="MFC3458373.1"/>
    </source>
</evidence>
<keyword evidence="2" id="KW-1185">Reference proteome</keyword>
<sequence>MLRAILQGKAGRIVSSEGNHSWRDLFRHREDLLTSVFFSRIPYLSPDAIGGVMAALISQKHADELGAFHEMRFWPKLPTGAGRRFVEPDVLIEFENATILVEVKPPSGGGQRLAQWKAEIEALLLDDRQANETGALHFIALGRNVPEWEAWKRQLELDFSTSGLIVHVIEWQGVCAAVTALANTGTSGDRAVYSDWIEAFALYGLVKRARPFDEILGFGEGITDDWRTLYLDYPRLSCLPVWHPLAELTNRTTLKAEEWQ</sequence>
<dbReference type="Proteomes" id="UP001595665">
    <property type="component" value="Unassembled WGS sequence"/>
</dbReference>
<reference evidence="2" key="1">
    <citation type="journal article" date="2019" name="Int. J. Syst. Evol. Microbiol.">
        <title>The Global Catalogue of Microorganisms (GCM) 10K type strain sequencing project: providing services to taxonomists for standard genome sequencing and annotation.</title>
        <authorList>
            <consortium name="The Broad Institute Genomics Platform"/>
            <consortium name="The Broad Institute Genome Sequencing Center for Infectious Disease"/>
            <person name="Wu L."/>
            <person name="Ma J."/>
        </authorList>
    </citation>
    <scope>NUCLEOTIDE SEQUENCE [LARGE SCALE GENOMIC DNA]</scope>
    <source>
        <strain evidence="2">CCM 7480</strain>
    </source>
</reference>
<proteinExistence type="predicted"/>
<comment type="caution">
    <text evidence="1">The sequence shown here is derived from an EMBL/GenBank/DDBJ whole genome shotgun (WGS) entry which is preliminary data.</text>
</comment>